<comment type="caution">
    <text evidence="1">The sequence shown here is derived from an EMBL/GenBank/DDBJ whole genome shotgun (WGS) entry which is preliminary data.</text>
</comment>
<keyword evidence="2" id="KW-1185">Reference proteome</keyword>
<dbReference type="EMBL" id="JAQYXP010000002">
    <property type="protein sequence ID" value="MEN3234700.1"/>
    <property type="molecule type" value="Genomic_DNA"/>
</dbReference>
<gene>
    <name evidence="1" type="ORF">PUR29_13955</name>
</gene>
<dbReference type="RefSeq" id="WP_346013012.1">
    <property type="nucleotide sequence ID" value="NZ_JAQYXP010000002.1"/>
</dbReference>
<organism evidence="1 2">
    <name type="scientific">Methylobacterium ajmalii</name>
    <dbReference type="NCBI Taxonomy" id="2738439"/>
    <lineage>
        <taxon>Bacteria</taxon>
        <taxon>Pseudomonadati</taxon>
        <taxon>Pseudomonadota</taxon>
        <taxon>Alphaproteobacteria</taxon>
        <taxon>Hyphomicrobiales</taxon>
        <taxon>Methylobacteriaceae</taxon>
        <taxon>Methylobacterium</taxon>
    </lineage>
</organism>
<name>A0ABU9ZVN7_9HYPH</name>
<dbReference type="Proteomes" id="UP001407347">
    <property type="component" value="Unassembled WGS sequence"/>
</dbReference>
<evidence type="ECO:0000313" key="1">
    <source>
        <dbReference type="EMBL" id="MEN3234700.1"/>
    </source>
</evidence>
<protein>
    <submittedName>
        <fullName evidence="1">Uncharacterized protein</fullName>
    </submittedName>
</protein>
<accession>A0ABU9ZVN7</accession>
<reference evidence="1 2" key="1">
    <citation type="journal article" date="2023" name="PLoS ONE">
        <title>Complete genome assembly of Hawai'i environmental nontuberculous mycobacteria reveals unexpected co-isolation with methylobacteria.</title>
        <authorList>
            <person name="Hendrix J."/>
            <person name="Epperson L.E."/>
            <person name="Tong E.I."/>
            <person name="Chan Y.L."/>
            <person name="Hasan N.A."/>
            <person name="Dawrs S.N."/>
            <person name="Norton G.J."/>
            <person name="Virdi R."/>
            <person name="Crooks J.L."/>
            <person name="Chan E.D."/>
            <person name="Honda J.R."/>
            <person name="Strong M."/>
        </authorList>
    </citation>
    <scope>NUCLEOTIDE SEQUENCE [LARGE SCALE GENOMIC DNA]</scope>
    <source>
        <strain evidence="1 2">NJH_HI04-1</strain>
    </source>
</reference>
<proteinExistence type="predicted"/>
<sequence>MAATLEVASDPYAWHAAALLGGAPELERGQAPCGWFRLQQRDGSLLPVALWPASGDVLWAQVGTKDPVCLRGPGVDANAEEAFCERVIAFCWRSPITEDLYWRVREGASWPDLPPQRPVTYSNLPADPFEALRAEVEGERDEIERWLTTYPIKDQTACDRAANWASRLADLEKRAGGLRVEEKRPYDDAAKAVQAKWKPLEDLAAGLKRRLKDATLPFQQEQRRREAEARAAAAQAGEALRPAKPVGAGTVGRKVSLRTSYRAEITDFDAALGALKDSPEVREVIQKLADRVARNTGTAPAGCRLVSIQSAA</sequence>
<evidence type="ECO:0000313" key="2">
    <source>
        <dbReference type="Proteomes" id="UP001407347"/>
    </source>
</evidence>